<dbReference type="EMBL" id="JAULUE010002058">
    <property type="protein sequence ID" value="KAK5887474.1"/>
    <property type="molecule type" value="Genomic_DNA"/>
</dbReference>
<organism evidence="1 2">
    <name type="scientific">Champsocephalus esox</name>
    <name type="common">pike icefish</name>
    <dbReference type="NCBI Taxonomy" id="159716"/>
    <lineage>
        <taxon>Eukaryota</taxon>
        <taxon>Metazoa</taxon>
        <taxon>Chordata</taxon>
        <taxon>Craniata</taxon>
        <taxon>Vertebrata</taxon>
        <taxon>Euteleostomi</taxon>
        <taxon>Actinopterygii</taxon>
        <taxon>Neopterygii</taxon>
        <taxon>Teleostei</taxon>
        <taxon>Neoteleostei</taxon>
        <taxon>Acanthomorphata</taxon>
        <taxon>Eupercaria</taxon>
        <taxon>Perciformes</taxon>
        <taxon>Notothenioidei</taxon>
        <taxon>Channichthyidae</taxon>
        <taxon>Champsocephalus</taxon>
    </lineage>
</organism>
<protein>
    <submittedName>
        <fullName evidence="1">Uncharacterized protein</fullName>
    </submittedName>
</protein>
<comment type="caution">
    <text evidence="1">The sequence shown here is derived from an EMBL/GenBank/DDBJ whole genome shotgun (WGS) entry which is preliminary data.</text>
</comment>
<evidence type="ECO:0000313" key="1">
    <source>
        <dbReference type="EMBL" id="KAK5887474.1"/>
    </source>
</evidence>
<evidence type="ECO:0000313" key="2">
    <source>
        <dbReference type="Proteomes" id="UP001335648"/>
    </source>
</evidence>
<keyword evidence="2" id="KW-1185">Reference proteome</keyword>
<gene>
    <name evidence="1" type="ORF">CesoFtcFv8_016074</name>
</gene>
<dbReference type="AlphaFoldDB" id="A0AAN8BMR1"/>
<sequence>MFTVHGGDSAHDLPHLGSPRGAALCRFAYPTSAVTRILSSPLSGVLPALLGMRSENKHRIKDGKTSDISQRNTVAKVFPVDPCMSRFIRNIPAVNSSATEPYLFLCEHTSEFQTRNTLLIRRLYSKQGYCM</sequence>
<accession>A0AAN8BMR1</accession>
<proteinExistence type="predicted"/>
<dbReference type="Proteomes" id="UP001335648">
    <property type="component" value="Unassembled WGS sequence"/>
</dbReference>
<reference evidence="1 2" key="1">
    <citation type="journal article" date="2023" name="Mol. Biol. Evol.">
        <title>Genomics of Secondarily Temperate Adaptation in the Only Non-Antarctic Icefish.</title>
        <authorList>
            <person name="Rivera-Colon A.G."/>
            <person name="Rayamajhi N."/>
            <person name="Minhas B.F."/>
            <person name="Madrigal G."/>
            <person name="Bilyk K.T."/>
            <person name="Yoon V."/>
            <person name="Hune M."/>
            <person name="Gregory S."/>
            <person name="Cheng C.H.C."/>
            <person name="Catchen J.M."/>
        </authorList>
    </citation>
    <scope>NUCLEOTIDE SEQUENCE [LARGE SCALE GENOMIC DNA]</scope>
    <source>
        <strain evidence="1">JC2023a</strain>
    </source>
</reference>
<name>A0AAN8BMR1_9TELE</name>